<comment type="caution">
    <text evidence="2">The sequence shown here is derived from an EMBL/GenBank/DDBJ whole genome shotgun (WGS) entry which is preliminary data.</text>
</comment>
<feature type="region of interest" description="Disordered" evidence="1">
    <location>
        <begin position="102"/>
        <end position="135"/>
    </location>
</feature>
<evidence type="ECO:0000313" key="3">
    <source>
        <dbReference type="Proteomes" id="UP000078343"/>
    </source>
</evidence>
<protein>
    <submittedName>
        <fullName evidence="2">Uncharacterized protein</fullName>
    </submittedName>
</protein>
<feature type="compositionally biased region" description="Basic residues" evidence="1">
    <location>
        <begin position="124"/>
        <end position="135"/>
    </location>
</feature>
<dbReference type="InterPro" id="IPR011431">
    <property type="entry name" value="Trafficking_Pga2"/>
</dbReference>
<dbReference type="Pfam" id="PF07543">
    <property type="entry name" value="PGA2"/>
    <property type="match status" value="1"/>
</dbReference>
<reference evidence="2 3" key="1">
    <citation type="submission" date="2016-04" db="EMBL/GenBank/DDBJ databases">
        <title>Draft genome of Fonsecaea erecta CBS 125763.</title>
        <authorList>
            <person name="Weiss V.A."/>
            <person name="Vicente V.A."/>
            <person name="Raittz R.T."/>
            <person name="Moreno L.F."/>
            <person name="De Souza E.M."/>
            <person name="Pedrosa F.O."/>
            <person name="Steffens M.B."/>
            <person name="Faoro H."/>
            <person name="Tadra-Sfeir M.Z."/>
            <person name="Najafzadeh M.J."/>
            <person name="Felipe M.S."/>
            <person name="Teixeira M."/>
            <person name="Sun J."/>
            <person name="Xi L."/>
            <person name="Gomes R."/>
            <person name="De Azevedo C.M."/>
            <person name="Salgado C.G."/>
            <person name="Da Silva M.B."/>
            <person name="Nascimento M.F."/>
            <person name="Queiroz-Telles F."/>
            <person name="Attili D.S."/>
            <person name="Gorbushina A."/>
        </authorList>
    </citation>
    <scope>NUCLEOTIDE SEQUENCE [LARGE SCALE GENOMIC DNA]</scope>
    <source>
        <strain evidence="2 3">CBS 125763</strain>
    </source>
</reference>
<dbReference type="OrthoDB" id="4159320at2759"/>
<organism evidence="2 3">
    <name type="scientific">Fonsecaea erecta</name>
    <dbReference type="NCBI Taxonomy" id="1367422"/>
    <lineage>
        <taxon>Eukaryota</taxon>
        <taxon>Fungi</taxon>
        <taxon>Dikarya</taxon>
        <taxon>Ascomycota</taxon>
        <taxon>Pezizomycotina</taxon>
        <taxon>Eurotiomycetes</taxon>
        <taxon>Chaetothyriomycetidae</taxon>
        <taxon>Chaetothyriales</taxon>
        <taxon>Herpotrichiellaceae</taxon>
        <taxon>Fonsecaea</taxon>
    </lineage>
</organism>
<dbReference type="RefSeq" id="XP_018698152.1">
    <property type="nucleotide sequence ID" value="XM_018832273.1"/>
</dbReference>
<evidence type="ECO:0000256" key="1">
    <source>
        <dbReference type="SAM" id="MobiDB-lite"/>
    </source>
</evidence>
<accession>A0A179A0M9</accession>
<dbReference type="EMBL" id="LVYI01000001">
    <property type="protein sequence ID" value="OAP64785.1"/>
    <property type="molecule type" value="Genomic_DNA"/>
</dbReference>
<dbReference type="GeneID" id="30004927"/>
<dbReference type="AlphaFoldDB" id="A0A179A0M9"/>
<evidence type="ECO:0000313" key="2">
    <source>
        <dbReference type="EMBL" id="OAP64785.1"/>
    </source>
</evidence>
<gene>
    <name evidence="2" type="ORF">AYL99_00757</name>
</gene>
<keyword evidence="3" id="KW-1185">Reference proteome</keyword>
<proteinExistence type="predicted"/>
<name>A0A179A0M9_9EURO</name>
<dbReference type="Proteomes" id="UP000078343">
    <property type="component" value="Unassembled WGS sequence"/>
</dbReference>
<sequence>MSNFSVRDIPALLEPYLPPALQVYLTRQNLQTLLRVIVAISTYILFRPQLESLFRKMTGTPDRREEEARARMEYIRLQQERQQAAAGLGKSVGIIGKDGKIYQVVPPPQSRQQQQQGTGGKNGKGGKKKDGRKKA</sequence>